<dbReference type="InterPro" id="IPR050330">
    <property type="entry name" value="Bact_OuterMem_StrucFunc"/>
</dbReference>
<accession>A0A951UW28</accession>
<dbReference type="SMART" id="SM00710">
    <property type="entry name" value="PbH1"/>
    <property type="match status" value="5"/>
</dbReference>
<feature type="region of interest" description="Disordered" evidence="5">
    <location>
        <begin position="424"/>
        <end position="446"/>
    </location>
</feature>
<dbReference type="InterPro" id="IPR006626">
    <property type="entry name" value="PbH1"/>
</dbReference>
<dbReference type="PANTHER" id="PTHR30329:SF21">
    <property type="entry name" value="LIPOPROTEIN YIAD-RELATED"/>
    <property type="match status" value="1"/>
</dbReference>
<dbReference type="CDD" id="cd07185">
    <property type="entry name" value="OmpA_C-like"/>
    <property type="match status" value="1"/>
</dbReference>
<dbReference type="InterPro" id="IPR012334">
    <property type="entry name" value="Pectin_lyas_fold"/>
</dbReference>
<evidence type="ECO:0000313" key="8">
    <source>
        <dbReference type="Proteomes" id="UP000729701"/>
    </source>
</evidence>
<evidence type="ECO:0000259" key="6">
    <source>
        <dbReference type="PROSITE" id="PS51123"/>
    </source>
</evidence>
<evidence type="ECO:0000256" key="2">
    <source>
        <dbReference type="ARBA" id="ARBA00023136"/>
    </source>
</evidence>
<dbReference type="InterPro" id="IPR039448">
    <property type="entry name" value="Beta_helix"/>
</dbReference>
<protein>
    <submittedName>
        <fullName evidence="7">OmpA family protein</fullName>
    </submittedName>
</protein>
<evidence type="ECO:0000256" key="3">
    <source>
        <dbReference type="ARBA" id="ARBA00023237"/>
    </source>
</evidence>
<dbReference type="Pfam" id="PF13229">
    <property type="entry name" value="Beta_helix"/>
    <property type="match status" value="1"/>
</dbReference>
<evidence type="ECO:0000313" key="7">
    <source>
        <dbReference type="EMBL" id="MBW4671547.1"/>
    </source>
</evidence>
<evidence type="ECO:0000256" key="1">
    <source>
        <dbReference type="ARBA" id="ARBA00004442"/>
    </source>
</evidence>
<dbReference type="PROSITE" id="PS51123">
    <property type="entry name" value="OMPA_2"/>
    <property type="match status" value="1"/>
</dbReference>
<evidence type="ECO:0000256" key="5">
    <source>
        <dbReference type="SAM" id="MobiDB-lite"/>
    </source>
</evidence>
<dbReference type="SUPFAM" id="SSF103088">
    <property type="entry name" value="OmpA-like"/>
    <property type="match status" value="1"/>
</dbReference>
<feature type="domain" description="OmpA-like" evidence="6">
    <location>
        <begin position="584"/>
        <end position="703"/>
    </location>
</feature>
<dbReference type="EMBL" id="JAHHGZ010000047">
    <property type="protein sequence ID" value="MBW4671547.1"/>
    <property type="molecule type" value="Genomic_DNA"/>
</dbReference>
<dbReference type="Gene3D" id="2.60.40.10">
    <property type="entry name" value="Immunoglobulins"/>
    <property type="match status" value="1"/>
</dbReference>
<comment type="caution">
    <text evidence="7">The sequence shown here is derived from an EMBL/GenBank/DDBJ whole genome shotgun (WGS) entry which is preliminary data.</text>
</comment>
<dbReference type="PRINTS" id="PR01021">
    <property type="entry name" value="OMPADOMAIN"/>
</dbReference>
<dbReference type="SUPFAM" id="SSF51126">
    <property type="entry name" value="Pectin lyase-like"/>
    <property type="match status" value="1"/>
</dbReference>
<evidence type="ECO:0000256" key="4">
    <source>
        <dbReference type="PROSITE-ProRule" id="PRU00473"/>
    </source>
</evidence>
<reference evidence="7" key="2">
    <citation type="journal article" date="2022" name="Microbiol. Resour. Announc.">
        <title>Metagenome Sequencing to Explore Phylogenomics of Terrestrial Cyanobacteria.</title>
        <authorList>
            <person name="Ward R.D."/>
            <person name="Stajich J.E."/>
            <person name="Johansen J.R."/>
            <person name="Huntemann M."/>
            <person name="Clum A."/>
            <person name="Foster B."/>
            <person name="Foster B."/>
            <person name="Roux S."/>
            <person name="Palaniappan K."/>
            <person name="Varghese N."/>
            <person name="Mukherjee S."/>
            <person name="Reddy T.B.K."/>
            <person name="Daum C."/>
            <person name="Copeland A."/>
            <person name="Chen I.A."/>
            <person name="Ivanova N.N."/>
            <person name="Kyrpides N.C."/>
            <person name="Shapiro N."/>
            <person name="Eloe-Fadrosh E.A."/>
            <person name="Pietrasiak N."/>
        </authorList>
    </citation>
    <scope>NUCLEOTIDE SEQUENCE</scope>
    <source>
        <strain evidence="7">GSE-NOS-MK-12-04C</strain>
    </source>
</reference>
<comment type="subcellular location">
    <subcellularLocation>
        <location evidence="1">Cell outer membrane</location>
    </subcellularLocation>
</comment>
<keyword evidence="2 4" id="KW-0472">Membrane</keyword>
<organism evidence="7 8">
    <name type="scientific">Cyanomargarita calcarea GSE-NOS-MK-12-04C</name>
    <dbReference type="NCBI Taxonomy" id="2839659"/>
    <lineage>
        <taxon>Bacteria</taxon>
        <taxon>Bacillati</taxon>
        <taxon>Cyanobacteriota</taxon>
        <taxon>Cyanophyceae</taxon>
        <taxon>Nostocales</taxon>
        <taxon>Cyanomargaritaceae</taxon>
        <taxon>Cyanomargarita</taxon>
    </lineage>
</organism>
<reference evidence="7" key="1">
    <citation type="submission" date="2021-05" db="EMBL/GenBank/DDBJ databases">
        <authorList>
            <person name="Pietrasiak N."/>
            <person name="Ward R."/>
            <person name="Stajich J.E."/>
            <person name="Kurbessoian T."/>
        </authorList>
    </citation>
    <scope>NUCLEOTIDE SEQUENCE</scope>
    <source>
        <strain evidence="7">GSE-NOS-MK-12-04C</strain>
    </source>
</reference>
<dbReference type="AlphaFoldDB" id="A0A951UW28"/>
<dbReference type="Gene3D" id="2.160.20.10">
    <property type="entry name" value="Single-stranded right-handed beta-helix, Pectin lyase-like"/>
    <property type="match status" value="1"/>
</dbReference>
<name>A0A951UW28_9CYAN</name>
<keyword evidence="3" id="KW-0998">Cell outer membrane</keyword>
<dbReference type="InterPro" id="IPR013783">
    <property type="entry name" value="Ig-like_fold"/>
</dbReference>
<dbReference type="Pfam" id="PF00691">
    <property type="entry name" value="OmpA"/>
    <property type="match status" value="1"/>
</dbReference>
<dbReference type="InterPro" id="IPR006665">
    <property type="entry name" value="OmpA-like"/>
</dbReference>
<dbReference type="InterPro" id="IPR011050">
    <property type="entry name" value="Pectin_lyase_fold/virulence"/>
</dbReference>
<dbReference type="Proteomes" id="UP000729701">
    <property type="component" value="Unassembled WGS sequence"/>
</dbReference>
<sequence>MKHQKTGASKRKLNKFTLQYLGSFINKSPAPREQAKRGIRGRMSFDNIGLAVCLLLITQPDIAIGQTQDSQLRVVVNSNQDTIQADDVLTLREAIALVNGTLKVDKLSQKEKSQVQTTTGNSRIEFNLPPQQTTIQLEELLPAIASPGIVIDGTTQPGYDAAKSLTANFKVSTPVVVITPAPEKEIFRGLSVIADNVTIRGLSLYGFTSIHRETATTPPADIFISSKDTVNHTQPPENTVIENNWLGIPPNETMPQTTSAFGVSVFNGVNTTIKGNRISYHDGSGIITGFRAEGMQVRENIIVGNGLAGMPDAIRLEGAVNQSQIKSNLICANDGSGVFMFKPEGSVQIKDNQIKFNGRRFRRAAVYVMGNSNQIADNEISNQPGAGIVVTSYPNSSSNFIQGNRFSHLEGLSIDLNTQYNVGVKDFQNGDGPNPQRNSPNRRLDTANGAINTPEFLSQEFFFTNGTPVKIDGKAEPGSQVDLYRLSENDTQYGVLSEPLGSTKANDKGRFSFDVSELKPGDKISAIATDKTYGTSEPAYPAVIQALDKSKIPTSKVTPSLPIPKCLTATVPEPPPTPPEEPPATPPIIRLEVPKNVHFALDKDFISPNSSKVLDRIAQVLRENPSIFAEIQGHTDPRASNAYNEDLGKRRSKSARNYLIRQGIAPERMTIRTFGERQRLTTGSDRIDYARDRRVEFIYKDIRGIEVIVQETDLQPE</sequence>
<dbReference type="PANTHER" id="PTHR30329">
    <property type="entry name" value="STATOR ELEMENT OF FLAGELLAR MOTOR COMPLEX"/>
    <property type="match status" value="1"/>
</dbReference>
<gene>
    <name evidence="7" type="ORF">KME60_30005</name>
</gene>
<proteinExistence type="predicted"/>
<dbReference type="InterPro" id="IPR006664">
    <property type="entry name" value="OMP_bac"/>
</dbReference>
<dbReference type="InterPro" id="IPR036737">
    <property type="entry name" value="OmpA-like_sf"/>
</dbReference>
<dbReference type="GO" id="GO:0009279">
    <property type="term" value="C:cell outer membrane"/>
    <property type="evidence" value="ECO:0007669"/>
    <property type="project" value="UniProtKB-SubCell"/>
</dbReference>
<dbReference type="Gene3D" id="3.30.1330.60">
    <property type="entry name" value="OmpA-like domain"/>
    <property type="match status" value="1"/>
</dbReference>